<organism evidence="1 2">
    <name type="scientific">Oryza meyeriana var. granulata</name>
    <dbReference type="NCBI Taxonomy" id="110450"/>
    <lineage>
        <taxon>Eukaryota</taxon>
        <taxon>Viridiplantae</taxon>
        <taxon>Streptophyta</taxon>
        <taxon>Embryophyta</taxon>
        <taxon>Tracheophyta</taxon>
        <taxon>Spermatophyta</taxon>
        <taxon>Magnoliopsida</taxon>
        <taxon>Liliopsida</taxon>
        <taxon>Poales</taxon>
        <taxon>Poaceae</taxon>
        <taxon>BOP clade</taxon>
        <taxon>Oryzoideae</taxon>
        <taxon>Oryzeae</taxon>
        <taxon>Oryzinae</taxon>
        <taxon>Oryza</taxon>
        <taxon>Oryza meyeriana</taxon>
    </lineage>
</organism>
<dbReference type="EMBL" id="SPHZ02000009">
    <property type="protein sequence ID" value="KAF0899670.1"/>
    <property type="molecule type" value="Genomic_DNA"/>
</dbReference>
<proteinExistence type="predicted"/>
<name>A0A6G1CHQ5_9ORYZ</name>
<evidence type="ECO:0000313" key="1">
    <source>
        <dbReference type="EMBL" id="KAF0899670.1"/>
    </source>
</evidence>
<gene>
    <name evidence="1" type="ORF">E2562_021368</name>
</gene>
<protein>
    <submittedName>
        <fullName evidence="1">Uncharacterized protein</fullName>
    </submittedName>
</protein>
<keyword evidence="2" id="KW-1185">Reference proteome</keyword>
<sequence length="107" mass="11817">MKSLLDKALRVEESEKQLHEDCKCKWVAKKAASISSTRPRLVHLHLHDPFSSISTSTASVHCSTSPDGRGSAIQPRCQRMPSGSVLRMSEDVVSDEATSFGWTLYTV</sequence>
<dbReference type="Proteomes" id="UP000479710">
    <property type="component" value="Unassembled WGS sequence"/>
</dbReference>
<dbReference type="AlphaFoldDB" id="A0A6G1CHQ5"/>
<accession>A0A6G1CHQ5</accession>
<comment type="caution">
    <text evidence="1">The sequence shown here is derived from an EMBL/GenBank/DDBJ whole genome shotgun (WGS) entry which is preliminary data.</text>
</comment>
<evidence type="ECO:0000313" key="2">
    <source>
        <dbReference type="Proteomes" id="UP000479710"/>
    </source>
</evidence>
<reference evidence="1 2" key="1">
    <citation type="submission" date="2019-11" db="EMBL/GenBank/DDBJ databases">
        <title>Whole genome sequence of Oryza granulata.</title>
        <authorList>
            <person name="Li W."/>
        </authorList>
    </citation>
    <scope>NUCLEOTIDE SEQUENCE [LARGE SCALE GENOMIC DNA]</scope>
    <source>
        <strain evidence="2">cv. Menghai</strain>
        <tissue evidence="1">Leaf</tissue>
    </source>
</reference>